<dbReference type="EMBL" id="JBANRG010000001">
    <property type="protein sequence ID" value="KAK7471995.1"/>
    <property type="molecule type" value="Genomic_DNA"/>
</dbReference>
<dbReference type="CDD" id="cd21037">
    <property type="entry name" value="MLKL_NTD"/>
    <property type="match status" value="1"/>
</dbReference>
<feature type="compositionally biased region" description="Low complexity" evidence="1">
    <location>
        <begin position="66"/>
        <end position="79"/>
    </location>
</feature>
<feature type="compositionally biased region" description="Polar residues" evidence="1">
    <location>
        <begin position="1"/>
        <end position="18"/>
    </location>
</feature>
<evidence type="ECO:0000313" key="2">
    <source>
        <dbReference type="EMBL" id="KAK7471995.1"/>
    </source>
</evidence>
<name>A0ABR1K6L7_9AGAR</name>
<comment type="caution">
    <text evidence="2">The sequence shown here is derived from an EMBL/GenBank/DDBJ whole genome shotgun (WGS) entry which is preliminary data.</text>
</comment>
<evidence type="ECO:0000313" key="3">
    <source>
        <dbReference type="Proteomes" id="UP001498398"/>
    </source>
</evidence>
<feature type="compositionally biased region" description="Polar residues" evidence="1">
    <location>
        <begin position="46"/>
        <end position="65"/>
    </location>
</feature>
<reference evidence="2 3" key="1">
    <citation type="submission" date="2024-01" db="EMBL/GenBank/DDBJ databases">
        <title>A draft genome for the cacao thread blight pathogen Marasmiellus scandens.</title>
        <authorList>
            <person name="Baruah I.K."/>
            <person name="Leung J."/>
            <person name="Bukari Y."/>
            <person name="Amoako-Attah I."/>
            <person name="Meinhardt L.W."/>
            <person name="Bailey B.A."/>
            <person name="Cohen S.P."/>
        </authorList>
    </citation>
    <scope>NUCLEOTIDE SEQUENCE [LARGE SCALE GENOMIC DNA]</scope>
    <source>
        <strain evidence="2 3">GH-19</strain>
    </source>
</reference>
<keyword evidence="3" id="KW-1185">Reference proteome</keyword>
<dbReference type="Proteomes" id="UP001498398">
    <property type="component" value="Unassembled WGS sequence"/>
</dbReference>
<dbReference type="InterPro" id="IPR059179">
    <property type="entry name" value="MLKL-like_MCAfunc"/>
</dbReference>
<gene>
    <name evidence="2" type="ORF">VKT23_000103</name>
</gene>
<sequence>MSSPTISLASHMNPSTVRTHGPKKPLKEYIVKFFKKVRGSALLPNASASNPITTTVHTANSGMNESSSSPPTSVSPPISNIDPNAVSSRGNTSSRKIIAGYTKAGLKVTAAVAEAVPGVGTIIKGTIGTVLEILEAIERIADNKEKIAVSMQRLRSLLRRIKRISAAGKDENWHCLCESVLTSFHESIVIYNIYRELVEAQDALKKLCDQPRISLATEAIVQVLQQCHEDIQDALTRYTALSQMDSHQIVDDIRKKVCQIELYIQNGFGTQEGLPLTIKSTVTIIDATGHEFGYPAAMAIDPEVNVIVLLPPYIYESICTAHIQISQINVFQWD</sequence>
<proteinExistence type="predicted"/>
<feature type="compositionally biased region" description="Polar residues" evidence="1">
    <location>
        <begin position="81"/>
        <end position="92"/>
    </location>
</feature>
<feature type="region of interest" description="Disordered" evidence="1">
    <location>
        <begin position="45"/>
        <end position="92"/>
    </location>
</feature>
<feature type="region of interest" description="Disordered" evidence="1">
    <location>
        <begin position="1"/>
        <end position="22"/>
    </location>
</feature>
<protein>
    <recommendedName>
        <fullName evidence="4">NACHT-NTPase and P-loop NTPases N-terminal domain-containing protein</fullName>
    </recommendedName>
</protein>
<organism evidence="2 3">
    <name type="scientific">Marasmiellus scandens</name>
    <dbReference type="NCBI Taxonomy" id="2682957"/>
    <lineage>
        <taxon>Eukaryota</taxon>
        <taxon>Fungi</taxon>
        <taxon>Dikarya</taxon>
        <taxon>Basidiomycota</taxon>
        <taxon>Agaricomycotina</taxon>
        <taxon>Agaricomycetes</taxon>
        <taxon>Agaricomycetidae</taxon>
        <taxon>Agaricales</taxon>
        <taxon>Marasmiineae</taxon>
        <taxon>Omphalotaceae</taxon>
        <taxon>Marasmiellus</taxon>
    </lineage>
</organism>
<evidence type="ECO:0000256" key="1">
    <source>
        <dbReference type="SAM" id="MobiDB-lite"/>
    </source>
</evidence>
<evidence type="ECO:0008006" key="4">
    <source>
        <dbReference type="Google" id="ProtNLM"/>
    </source>
</evidence>
<accession>A0ABR1K6L7</accession>